<dbReference type="OrthoDB" id="38102at10239"/>
<dbReference type="EMBL" id="HQ728266">
    <property type="protein sequence ID" value="AEJ81569.1"/>
    <property type="molecule type" value="Genomic_DNA"/>
</dbReference>
<accession>G0YQE2</accession>
<organism evidence="2 3">
    <name type="scientific">Erwinia phage vB_EamP-S6</name>
    <dbReference type="NCBI Taxonomy" id="1051675"/>
    <lineage>
        <taxon>Viruses</taxon>
        <taxon>Duplodnaviria</taxon>
        <taxon>Heunggongvirae</taxon>
        <taxon>Uroviricota</taxon>
        <taxon>Caudoviricetes</taxon>
        <taxon>Schitoviridae</taxon>
        <taxon>Waedenswilvirus</taxon>
        <taxon>Waedenswilvirus S6</taxon>
    </lineage>
</organism>
<evidence type="ECO:0000313" key="2">
    <source>
        <dbReference type="EMBL" id="AEJ81569.1"/>
    </source>
</evidence>
<dbReference type="Proteomes" id="UP000008893">
    <property type="component" value="Segment"/>
</dbReference>
<dbReference type="PROSITE" id="PS50835">
    <property type="entry name" value="IG_LIKE"/>
    <property type="match status" value="1"/>
</dbReference>
<evidence type="ECO:0000259" key="1">
    <source>
        <dbReference type="PROSITE" id="PS50835"/>
    </source>
</evidence>
<evidence type="ECO:0000313" key="3">
    <source>
        <dbReference type="Proteomes" id="UP000008893"/>
    </source>
</evidence>
<dbReference type="KEGG" id="vg:14013738"/>
<dbReference type="RefSeq" id="YP_007005786.1">
    <property type="nucleotide sequence ID" value="NC_019514.1"/>
</dbReference>
<name>G0YQE2_9CAUD</name>
<dbReference type="InterPro" id="IPR007110">
    <property type="entry name" value="Ig-like_dom"/>
</dbReference>
<sequence>MIRPNPLSVVRTFTGDRSLSRRGNFLSPVFSSQPQTQALYQNGGTLTISGAAASPITGYQWQKANADGSWSNVANQTNAVFSKTSGLTISDQGSYRLLAINGDKQTVSNTVDVVDVYVKFQNDISGQSQQVVKVDNQNYTFDAPSGTRYIGIFYMRFDNDTNFIPTGAGGSRFSSGFWSSTNTDVAPLPSSNPAQQNVANLRAGTAEYTVTDGIITSKLKVTIT</sequence>
<dbReference type="GeneID" id="14013738"/>
<proteinExistence type="predicted"/>
<feature type="domain" description="Ig-like" evidence="1">
    <location>
        <begin position="28"/>
        <end position="108"/>
    </location>
</feature>
<keyword evidence="3" id="KW-1185">Reference proteome</keyword>
<reference evidence="2 3" key="1">
    <citation type="journal article" date="2011" name="Appl. Environ. Microbiol.">
        <title>Novel Virulent and Broad-Host-Range Erwinia amylovora Bacteriophages Reveal a High Degree of Mosaicism and a Relationship to Enterobacteriaceae Phages.</title>
        <authorList>
            <person name="Born Y."/>
            <person name="Fieseler L."/>
            <person name="Marazzi J."/>
            <person name="Lurz R."/>
            <person name="Duffy B."/>
            <person name="Loessner M.J."/>
        </authorList>
    </citation>
    <scope>NUCLEOTIDE SEQUENCE [LARGE SCALE GENOMIC DNA]</scope>
</reference>
<protein>
    <submittedName>
        <fullName evidence="2">Gp050</fullName>
    </submittedName>
</protein>